<organism evidence="5 6">
    <name type="scientific">Halocaridina rubra</name>
    <name type="common">Hawaiian red shrimp</name>
    <dbReference type="NCBI Taxonomy" id="373956"/>
    <lineage>
        <taxon>Eukaryota</taxon>
        <taxon>Metazoa</taxon>
        <taxon>Ecdysozoa</taxon>
        <taxon>Arthropoda</taxon>
        <taxon>Crustacea</taxon>
        <taxon>Multicrustacea</taxon>
        <taxon>Malacostraca</taxon>
        <taxon>Eumalacostraca</taxon>
        <taxon>Eucarida</taxon>
        <taxon>Decapoda</taxon>
        <taxon>Pleocyemata</taxon>
        <taxon>Caridea</taxon>
        <taxon>Atyoidea</taxon>
        <taxon>Atyidae</taxon>
        <taxon>Halocaridina</taxon>
    </lineage>
</organism>
<evidence type="ECO:0000313" key="6">
    <source>
        <dbReference type="Proteomes" id="UP001381693"/>
    </source>
</evidence>
<evidence type="ECO:0000259" key="4">
    <source>
        <dbReference type="Pfam" id="PF00084"/>
    </source>
</evidence>
<evidence type="ECO:0000256" key="3">
    <source>
        <dbReference type="SAM" id="MobiDB-lite"/>
    </source>
</evidence>
<sequence length="457" mass="49578">MGKEAPERTQSNSIHGSENETAEILKTYPETLPETIVECSAASVWVPKGPLTCAPMCLDDPPNASLPLKYNWDGINREVGFAVEYSCEPNYLLSTLNLSRNISCEESRNWTATEPGELSCIPGVLDPPSSPSPASIAASILESPPYLGGGNLTYVCDGDKLSPNGTNSTQITFNVSGWSSIDPEFVCYNVSYTLPVINVTEGLLGTVAGPAPPYFVSSTVNYTCPEGTMSTDGETVTLIPFTPDGWTSLDPSFVCLEGEYIFSAMPSLSNDAGLESSTDLRWLATRLTRFVGAPEEPGPAFYQQQKKGTFIPPVLPAADFVGGYLIGAVPPFPMGSELEYTCSEGYHSVKGDGTPTADSSTFLTYQEDGWTELDPDFNCVIGARRPKLDYSVAGVQLQETENEKDLGVNILADLSPEIHINGIVRAAYAFLSNVRVAFRHMDKEMFRNIYVTYNDFK</sequence>
<feature type="region of interest" description="Disordered" evidence="3">
    <location>
        <begin position="1"/>
        <end position="21"/>
    </location>
</feature>
<dbReference type="Proteomes" id="UP001381693">
    <property type="component" value="Unassembled WGS sequence"/>
</dbReference>
<evidence type="ECO:0000313" key="5">
    <source>
        <dbReference type="EMBL" id="KAK7070258.1"/>
    </source>
</evidence>
<dbReference type="EMBL" id="JAXCGZ010015450">
    <property type="protein sequence ID" value="KAK7070258.1"/>
    <property type="molecule type" value="Genomic_DNA"/>
</dbReference>
<dbReference type="InterPro" id="IPR000436">
    <property type="entry name" value="Sushi_SCR_CCP_dom"/>
</dbReference>
<dbReference type="PANTHER" id="PTHR19325:SF560">
    <property type="entry name" value="SUSHI, VON WILLEBRAND FACTOR TYPE A, EGF AND PENTRAXIN DOMAIN-CONTAINING PROTEIN 1"/>
    <property type="match status" value="1"/>
</dbReference>
<proteinExistence type="predicted"/>
<name>A0AAN8WX00_HALRR</name>
<reference evidence="5 6" key="1">
    <citation type="submission" date="2023-11" db="EMBL/GenBank/DDBJ databases">
        <title>Halocaridina rubra genome assembly.</title>
        <authorList>
            <person name="Smith C."/>
        </authorList>
    </citation>
    <scope>NUCLEOTIDE SEQUENCE [LARGE SCALE GENOMIC DNA]</scope>
    <source>
        <strain evidence="5">EP-1</strain>
        <tissue evidence="5">Whole</tissue>
    </source>
</reference>
<comment type="caution">
    <text evidence="5">The sequence shown here is derived from an EMBL/GenBank/DDBJ whole genome shotgun (WGS) entry which is preliminary data.</text>
</comment>
<keyword evidence="6" id="KW-1185">Reference proteome</keyword>
<dbReference type="InterPro" id="IPR050350">
    <property type="entry name" value="Compl-Cell_Adhes-Reg"/>
</dbReference>
<feature type="domain" description="Sushi" evidence="4">
    <location>
        <begin position="76"/>
        <end position="115"/>
    </location>
</feature>
<dbReference type="Pfam" id="PF00084">
    <property type="entry name" value="Sushi"/>
    <property type="match status" value="1"/>
</dbReference>
<accession>A0AAN8WX00</accession>
<evidence type="ECO:0000256" key="2">
    <source>
        <dbReference type="ARBA" id="ARBA00023157"/>
    </source>
</evidence>
<keyword evidence="1" id="KW-0768">Sushi</keyword>
<dbReference type="PANTHER" id="PTHR19325">
    <property type="entry name" value="COMPLEMENT COMPONENT-RELATED SUSHI DOMAIN-CONTAINING"/>
    <property type="match status" value="1"/>
</dbReference>
<protein>
    <recommendedName>
        <fullName evidence="4">Sushi domain-containing protein</fullName>
    </recommendedName>
</protein>
<gene>
    <name evidence="5" type="ORF">SK128_012691</name>
</gene>
<dbReference type="AlphaFoldDB" id="A0AAN8WX00"/>
<keyword evidence="2" id="KW-1015">Disulfide bond</keyword>
<evidence type="ECO:0000256" key="1">
    <source>
        <dbReference type="ARBA" id="ARBA00022659"/>
    </source>
</evidence>